<proteinExistence type="predicted"/>
<dbReference type="Proteomes" id="UP000199645">
    <property type="component" value="Unassembled WGS sequence"/>
</dbReference>
<name>A0A1I2JWL3_9ACTN</name>
<gene>
    <name evidence="1" type="ORF">SAMN05421541_11457</name>
</gene>
<dbReference type="Gene3D" id="1.10.390.10">
    <property type="entry name" value="Neutral Protease Domain 2"/>
    <property type="match status" value="1"/>
</dbReference>
<dbReference type="RefSeq" id="WP_093620035.1">
    <property type="nucleotide sequence ID" value="NZ_BOMT01000082.1"/>
</dbReference>
<keyword evidence="2" id="KW-1185">Reference proteome</keyword>
<evidence type="ECO:0008006" key="3">
    <source>
        <dbReference type="Google" id="ProtNLM"/>
    </source>
</evidence>
<dbReference type="EMBL" id="FONV01000014">
    <property type="protein sequence ID" value="SFF58523.1"/>
    <property type="molecule type" value="Genomic_DNA"/>
</dbReference>
<reference evidence="1 2" key="1">
    <citation type="submission" date="2016-10" db="EMBL/GenBank/DDBJ databases">
        <authorList>
            <person name="de Groot N.N."/>
        </authorList>
    </citation>
    <scope>NUCLEOTIDE SEQUENCE [LARGE SCALE GENOMIC DNA]</scope>
    <source>
        <strain evidence="1 2">DSM 43019</strain>
    </source>
</reference>
<dbReference type="InterPro" id="IPR027268">
    <property type="entry name" value="Peptidase_M4/M1_CTD_sf"/>
</dbReference>
<accession>A0A1I2JWL3</accession>
<dbReference type="AlphaFoldDB" id="A0A1I2JWL3"/>
<organism evidence="1 2">
    <name type="scientific">Actinoplanes philippinensis</name>
    <dbReference type="NCBI Taxonomy" id="35752"/>
    <lineage>
        <taxon>Bacteria</taxon>
        <taxon>Bacillati</taxon>
        <taxon>Actinomycetota</taxon>
        <taxon>Actinomycetes</taxon>
        <taxon>Micromonosporales</taxon>
        <taxon>Micromonosporaceae</taxon>
        <taxon>Actinoplanes</taxon>
    </lineage>
</organism>
<protein>
    <recommendedName>
        <fullName evidence="3">Peptidase MA superfamily protein</fullName>
    </recommendedName>
</protein>
<dbReference type="OrthoDB" id="5171966at2"/>
<evidence type="ECO:0000313" key="1">
    <source>
        <dbReference type="EMBL" id="SFF58523.1"/>
    </source>
</evidence>
<dbReference type="STRING" id="35752.SAMN05421541_11457"/>
<sequence>MVLAAGVGAVVFWPDRQEPATATPAPSVSMSPSASATPLTPLQQAEVALAGQVQALLKGDEAGWLAPVDAKLRSRYRTIFQNLRALELTSADLTIEGQPKMTGAVMKIRVDLNYCFSGVECPAHRSDPGAGAPMMINTLTLTPRDGSYVITGMAASGVKNYLQPTPWESSVLTVARGQRVIVAGPKSQAKNISRVLPLAEKAAAVADRYGTRLRNEQKKYRVYLADDKSWRTWYDGSAPPWSVAYHLPLNGVGSDIVVKSGEVMSVGDAQVTEIIQHEMGHAVTLNDTRNWDDEDDLWLIEGVAEYIGYQPRKPQNSYSRDALRYVQSRKGPIKTIALPPLSAKSDDLTVTRLYATGHFAVGCLAEKFGEEKMFNFVALVLREGVEPRFASEAALGKPFKTVDKACVSWIKQKL</sequence>
<evidence type="ECO:0000313" key="2">
    <source>
        <dbReference type="Proteomes" id="UP000199645"/>
    </source>
</evidence>